<evidence type="ECO:0000313" key="9">
    <source>
        <dbReference type="Proteomes" id="UP001302321"/>
    </source>
</evidence>
<feature type="compositionally biased region" description="Low complexity" evidence="6">
    <location>
        <begin position="316"/>
        <end position="328"/>
    </location>
</feature>
<feature type="transmembrane region" description="Helical" evidence="7">
    <location>
        <begin position="160"/>
        <end position="180"/>
    </location>
</feature>
<evidence type="ECO:0000256" key="1">
    <source>
        <dbReference type="ARBA" id="ARBA00004141"/>
    </source>
</evidence>
<feature type="transmembrane region" description="Helical" evidence="7">
    <location>
        <begin position="93"/>
        <end position="118"/>
    </location>
</feature>
<dbReference type="GO" id="GO:0022857">
    <property type="term" value="F:transmembrane transporter activity"/>
    <property type="evidence" value="ECO:0007669"/>
    <property type="project" value="InterPro"/>
</dbReference>
<name>A0AAN6WB80_9PEZI</name>
<gene>
    <name evidence="8" type="ORF">QBC36DRAFT_345066</name>
</gene>
<dbReference type="InterPro" id="IPR011701">
    <property type="entry name" value="MFS"/>
</dbReference>
<keyword evidence="5 7" id="KW-0472">Membrane</keyword>
<organism evidence="8 9">
    <name type="scientific">Triangularia setosa</name>
    <dbReference type="NCBI Taxonomy" id="2587417"/>
    <lineage>
        <taxon>Eukaryota</taxon>
        <taxon>Fungi</taxon>
        <taxon>Dikarya</taxon>
        <taxon>Ascomycota</taxon>
        <taxon>Pezizomycotina</taxon>
        <taxon>Sordariomycetes</taxon>
        <taxon>Sordariomycetidae</taxon>
        <taxon>Sordariales</taxon>
        <taxon>Podosporaceae</taxon>
        <taxon>Triangularia</taxon>
    </lineage>
</organism>
<dbReference type="PANTHER" id="PTHR23502">
    <property type="entry name" value="MAJOR FACILITATOR SUPERFAMILY"/>
    <property type="match status" value="1"/>
</dbReference>
<sequence>MNPETDSAVTVENLTSNNGILSDPEKNSEIAEGVTPITTDVPYSVFTKGQKLWIAIFSTMSSYIYYPALVPAAHDLGISVALVNLRIALQSSYAALLVLRMLQSAGASALVTITYGVIADITQSKDSGGFVGVFLVFTDIALSMGPILGGGITQQLGWRWILWFLIIVISITALVMLLFFPETQRRIVGNRSAKVRGIYWSFFSLFQAKTSPYSAQISRPVRHWPKPFACLPILRDKGSLTVTFIYSVICTVKMTLQTSLGAPCVEIYELNYLDAGLIYLPSGIAGGVYDWRGSPHKTQTAQTAANIPSPGKLQTESENNDSTDSTTTTAFPLEKTRLRGIYLLVLISSLGTLGYGLALVKNAPFRENCNASRPS</sequence>
<evidence type="ECO:0000256" key="4">
    <source>
        <dbReference type="ARBA" id="ARBA00022989"/>
    </source>
</evidence>
<feature type="transmembrane region" description="Helical" evidence="7">
    <location>
        <begin position="130"/>
        <end position="148"/>
    </location>
</feature>
<dbReference type="PANTHER" id="PTHR23502:SF51">
    <property type="entry name" value="QUINIDINE RESISTANCE PROTEIN 1-RELATED"/>
    <property type="match status" value="1"/>
</dbReference>
<evidence type="ECO:0000256" key="6">
    <source>
        <dbReference type="SAM" id="MobiDB-lite"/>
    </source>
</evidence>
<dbReference type="Proteomes" id="UP001302321">
    <property type="component" value="Unassembled WGS sequence"/>
</dbReference>
<keyword evidence="9" id="KW-1185">Reference proteome</keyword>
<feature type="transmembrane region" description="Helical" evidence="7">
    <location>
        <begin position="341"/>
        <end position="360"/>
    </location>
</feature>
<reference evidence="8" key="2">
    <citation type="submission" date="2023-05" db="EMBL/GenBank/DDBJ databases">
        <authorList>
            <consortium name="Lawrence Berkeley National Laboratory"/>
            <person name="Steindorff A."/>
            <person name="Hensen N."/>
            <person name="Bonometti L."/>
            <person name="Westerberg I."/>
            <person name="Brannstrom I.O."/>
            <person name="Guillou S."/>
            <person name="Cros-Aarteil S."/>
            <person name="Calhoun S."/>
            <person name="Haridas S."/>
            <person name="Kuo A."/>
            <person name="Mondo S."/>
            <person name="Pangilinan J."/>
            <person name="Riley R."/>
            <person name="Labutti K."/>
            <person name="Andreopoulos B."/>
            <person name="Lipzen A."/>
            <person name="Chen C."/>
            <person name="Yanf M."/>
            <person name="Daum C."/>
            <person name="Ng V."/>
            <person name="Clum A."/>
            <person name="Ohm R."/>
            <person name="Martin F."/>
            <person name="Silar P."/>
            <person name="Natvig D."/>
            <person name="Lalanne C."/>
            <person name="Gautier V."/>
            <person name="Ament-Velasquez S.L."/>
            <person name="Kruys A."/>
            <person name="Hutchinson M.I."/>
            <person name="Powell A.J."/>
            <person name="Barry K."/>
            <person name="Miller A.N."/>
            <person name="Grigoriev I.V."/>
            <person name="Debuchy R."/>
            <person name="Gladieux P."/>
            <person name="Thoren M.H."/>
            <person name="Johannesson H."/>
        </authorList>
    </citation>
    <scope>NUCLEOTIDE SEQUENCE</scope>
    <source>
        <strain evidence="8">CBS 892.96</strain>
    </source>
</reference>
<dbReference type="GO" id="GO:0005886">
    <property type="term" value="C:plasma membrane"/>
    <property type="evidence" value="ECO:0007669"/>
    <property type="project" value="TreeGrafter"/>
</dbReference>
<evidence type="ECO:0000256" key="3">
    <source>
        <dbReference type="ARBA" id="ARBA00022692"/>
    </source>
</evidence>
<proteinExistence type="predicted"/>
<dbReference type="InterPro" id="IPR036259">
    <property type="entry name" value="MFS_trans_sf"/>
</dbReference>
<reference evidence="8" key="1">
    <citation type="journal article" date="2023" name="Mol. Phylogenet. Evol.">
        <title>Genome-scale phylogeny and comparative genomics of the fungal order Sordariales.</title>
        <authorList>
            <person name="Hensen N."/>
            <person name="Bonometti L."/>
            <person name="Westerberg I."/>
            <person name="Brannstrom I.O."/>
            <person name="Guillou S."/>
            <person name="Cros-Aarteil S."/>
            <person name="Calhoun S."/>
            <person name="Haridas S."/>
            <person name="Kuo A."/>
            <person name="Mondo S."/>
            <person name="Pangilinan J."/>
            <person name="Riley R."/>
            <person name="LaButti K."/>
            <person name="Andreopoulos B."/>
            <person name="Lipzen A."/>
            <person name="Chen C."/>
            <person name="Yan M."/>
            <person name="Daum C."/>
            <person name="Ng V."/>
            <person name="Clum A."/>
            <person name="Steindorff A."/>
            <person name="Ohm R.A."/>
            <person name="Martin F."/>
            <person name="Silar P."/>
            <person name="Natvig D.O."/>
            <person name="Lalanne C."/>
            <person name="Gautier V."/>
            <person name="Ament-Velasquez S.L."/>
            <person name="Kruys A."/>
            <person name="Hutchinson M.I."/>
            <person name="Powell A.J."/>
            <person name="Barry K."/>
            <person name="Miller A.N."/>
            <person name="Grigoriev I.V."/>
            <person name="Debuchy R."/>
            <person name="Gladieux P."/>
            <person name="Hiltunen Thoren M."/>
            <person name="Johannesson H."/>
        </authorList>
    </citation>
    <scope>NUCLEOTIDE SEQUENCE</scope>
    <source>
        <strain evidence="8">CBS 892.96</strain>
    </source>
</reference>
<evidence type="ECO:0000256" key="2">
    <source>
        <dbReference type="ARBA" id="ARBA00022448"/>
    </source>
</evidence>
<dbReference type="Gene3D" id="1.20.1250.20">
    <property type="entry name" value="MFS general substrate transporter like domains"/>
    <property type="match status" value="1"/>
</dbReference>
<keyword evidence="4 7" id="KW-1133">Transmembrane helix</keyword>
<evidence type="ECO:0000313" key="8">
    <source>
        <dbReference type="EMBL" id="KAK4177901.1"/>
    </source>
</evidence>
<accession>A0AAN6WB80</accession>
<dbReference type="EMBL" id="MU866152">
    <property type="protein sequence ID" value="KAK4177901.1"/>
    <property type="molecule type" value="Genomic_DNA"/>
</dbReference>
<dbReference type="SUPFAM" id="SSF103473">
    <property type="entry name" value="MFS general substrate transporter"/>
    <property type="match status" value="1"/>
</dbReference>
<protein>
    <submittedName>
        <fullName evidence="8">Major facilitator superfamily domain-containing protein</fullName>
    </submittedName>
</protein>
<evidence type="ECO:0000256" key="5">
    <source>
        <dbReference type="ARBA" id="ARBA00023136"/>
    </source>
</evidence>
<dbReference type="AlphaFoldDB" id="A0AAN6WB80"/>
<keyword evidence="2" id="KW-0813">Transport</keyword>
<dbReference type="Pfam" id="PF07690">
    <property type="entry name" value="MFS_1"/>
    <property type="match status" value="1"/>
</dbReference>
<comment type="caution">
    <text evidence="8">The sequence shown here is derived from an EMBL/GenBank/DDBJ whole genome shotgun (WGS) entry which is preliminary data.</text>
</comment>
<comment type="subcellular location">
    <subcellularLocation>
        <location evidence="1">Membrane</location>
        <topology evidence="1">Multi-pass membrane protein</topology>
    </subcellularLocation>
</comment>
<evidence type="ECO:0000256" key="7">
    <source>
        <dbReference type="SAM" id="Phobius"/>
    </source>
</evidence>
<feature type="transmembrane region" description="Helical" evidence="7">
    <location>
        <begin position="52"/>
        <end position="73"/>
    </location>
</feature>
<keyword evidence="3 7" id="KW-0812">Transmembrane</keyword>
<feature type="region of interest" description="Disordered" evidence="6">
    <location>
        <begin position="299"/>
        <end position="328"/>
    </location>
</feature>